<dbReference type="Pfam" id="PF12641">
    <property type="entry name" value="Flavodoxin_3"/>
    <property type="match status" value="1"/>
</dbReference>
<accession>A0A128EA20</accession>
<evidence type="ECO:0000256" key="1">
    <source>
        <dbReference type="ARBA" id="ARBA00001917"/>
    </source>
</evidence>
<dbReference type="Gene3D" id="3.40.50.360">
    <property type="match status" value="1"/>
</dbReference>
<dbReference type="PANTHER" id="PTHR38030">
    <property type="entry name" value="PROTOPORPHYRINOGEN IX DEHYDROGENASE [MENAQUINONE]"/>
    <property type="match status" value="1"/>
</dbReference>
<name>A0A128EA20_9BACT</name>
<dbReference type="PROSITE" id="PS00201">
    <property type="entry name" value="FLAVODOXIN"/>
    <property type="match status" value="1"/>
</dbReference>
<dbReference type="GO" id="GO:0009055">
    <property type="term" value="F:electron transfer activity"/>
    <property type="evidence" value="ECO:0007669"/>
    <property type="project" value="InterPro"/>
</dbReference>
<dbReference type="EMBL" id="FIZP01000001">
    <property type="protein sequence ID" value="CZE46771.1"/>
    <property type="molecule type" value="Genomic_DNA"/>
</dbReference>
<gene>
    <name evidence="3" type="ORF">ERS672216_00546</name>
</gene>
<feature type="domain" description="Flavodoxin-like" evidence="2">
    <location>
        <begin position="4"/>
        <end position="160"/>
    </location>
</feature>
<dbReference type="OrthoDB" id="307208at2"/>
<proteinExistence type="predicted"/>
<sequence length="164" mass="18415">MKNLVLYDSLTGNTKKVANAIASSLNCDIKGIDEKLNLDDYERVIFGFFVDKGLMSQKAKDIAIKIKDKKVGIFFTLGAEPNSQHADKCKARARDFFEKNSNLVEEIFCSQGAIDPKLIEKMKQIAQNSGQTIEPKREARWSEAASHPDENDLKNAVKAFAKFR</sequence>
<organism evidence="3 4">
    <name type="scientific">Campylobacter geochelonis</name>
    <dbReference type="NCBI Taxonomy" id="1780362"/>
    <lineage>
        <taxon>Bacteria</taxon>
        <taxon>Pseudomonadati</taxon>
        <taxon>Campylobacterota</taxon>
        <taxon>Epsilonproteobacteria</taxon>
        <taxon>Campylobacterales</taxon>
        <taxon>Campylobacteraceae</taxon>
        <taxon>Campylobacter</taxon>
    </lineage>
</organism>
<reference evidence="3 4" key="1">
    <citation type="submission" date="2016-02" db="EMBL/GenBank/DDBJ databases">
        <authorList>
            <consortium name="Pathogen Informatics"/>
        </authorList>
    </citation>
    <scope>NUCLEOTIDE SEQUENCE [LARGE SCALE GENOMIC DNA]</scope>
    <source>
        <strain evidence="3 4">RC20</strain>
    </source>
</reference>
<dbReference type="InterPro" id="IPR008254">
    <property type="entry name" value="Flavodoxin/NO_synth"/>
</dbReference>
<dbReference type="AlphaFoldDB" id="A0A128EA20"/>
<dbReference type="GO" id="GO:0010181">
    <property type="term" value="F:FMN binding"/>
    <property type="evidence" value="ECO:0007669"/>
    <property type="project" value="InterPro"/>
</dbReference>
<evidence type="ECO:0000313" key="4">
    <source>
        <dbReference type="Proteomes" id="UP000069632"/>
    </source>
</evidence>
<dbReference type="InterPro" id="IPR001226">
    <property type="entry name" value="Flavodoxin_CS"/>
</dbReference>
<dbReference type="SUPFAM" id="SSF52218">
    <property type="entry name" value="Flavoproteins"/>
    <property type="match status" value="1"/>
</dbReference>
<dbReference type="InterPro" id="IPR029039">
    <property type="entry name" value="Flavoprotein-like_sf"/>
</dbReference>
<dbReference type="GO" id="GO:0070819">
    <property type="term" value="F:menaquinone-dependent protoporphyrinogen oxidase activity"/>
    <property type="evidence" value="ECO:0007669"/>
    <property type="project" value="TreeGrafter"/>
</dbReference>
<evidence type="ECO:0000259" key="2">
    <source>
        <dbReference type="Pfam" id="PF12641"/>
    </source>
</evidence>
<dbReference type="InterPro" id="IPR052200">
    <property type="entry name" value="Protoporphyrinogen_IX_DH"/>
</dbReference>
<dbReference type="GO" id="GO:0006783">
    <property type="term" value="P:heme biosynthetic process"/>
    <property type="evidence" value="ECO:0007669"/>
    <property type="project" value="TreeGrafter"/>
</dbReference>
<protein>
    <submittedName>
        <fullName evidence="3">Flavodoxin family protein</fullName>
    </submittedName>
</protein>
<comment type="cofactor">
    <cofactor evidence="1">
        <name>FMN</name>
        <dbReference type="ChEBI" id="CHEBI:58210"/>
    </cofactor>
</comment>
<dbReference type="PANTHER" id="PTHR38030:SF2">
    <property type="entry name" value="PROTOPORPHYRINOGEN IX DEHYDROGENASE [QUINONE]"/>
    <property type="match status" value="1"/>
</dbReference>
<keyword evidence="4" id="KW-1185">Reference proteome</keyword>
<dbReference type="Proteomes" id="UP000069632">
    <property type="component" value="Unassembled WGS sequence"/>
</dbReference>
<dbReference type="RefSeq" id="WP_075493066.1">
    <property type="nucleotide sequence ID" value="NZ_CP053844.1"/>
</dbReference>
<evidence type="ECO:0000313" key="3">
    <source>
        <dbReference type="EMBL" id="CZE46771.1"/>
    </source>
</evidence>